<feature type="compositionally biased region" description="Low complexity" evidence="1">
    <location>
        <begin position="567"/>
        <end position="588"/>
    </location>
</feature>
<dbReference type="InterPro" id="IPR038765">
    <property type="entry name" value="Papain-like_cys_pep_sf"/>
</dbReference>
<feature type="transmembrane region" description="Helical" evidence="2">
    <location>
        <begin position="105"/>
        <end position="131"/>
    </location>
</feature>
<dbReference type="RefSeq" id="WP_184934961.1">
    <property type="nucleotide sequence ID" value="NZ_JACHJV010000001.1"/>
</dbReference>
<feature type="transmembrane region" description="Helical" evidence="2">
    <location>
        <begin position="143"/>
        <end position="162"/>
    </location>
</feature>
<dbReference type="InterPro" id="IPR052901">
    <property type="entry name" value="Bact_TGase-like"/>
</dbReference>
<dbReference type="PANTHER" id="PTHR42736">
    <property type="entry name" value="PROTEIN-GLUTAMINE GAMMA-GLUTAMYLTRANSFERASE"/>
    <property type="match status" value="1"/>
</dbReference>
<evidence type="ECO:0000313" key="4">
    <source>
        <dbReference type="EMBL" id="MBB4922854.1"/>
    </source>
</evidence>
<protein>
    <submittedName>
        <fullName evidence="4">Transglutaminase-like putative cysteine protease</fullName>
    </submittedName>
</protein>
<keyword evidence="4" id="KW-0378">Hydrolase</keyword>
<feature type="transmembrane region" description="Helical" evidence="2">
    <location>
        <begin position="31"/>
        <end position="49"/>
    </location>
</feature>
<dbReference type="Pfam" id="PF01841">
    <property type="entry name" value="Transglut_core"/>
    <property type="match status" value="1"/>
</dbReference>
<dbReference type="SMART" id="SM00460">
    <property type="entry name" value="TGc"/>
    <property type="match status" value="1"/>
</dbReference>
<keyword evidence="4" id="KW-0645">Protease</keyword>
<accession>A0A7W7R013</accession>
<gene>
    <name evidence="4" type="ORF">FHR34_001847</name>
</gene>
<feature type="transmembrane region" description="Helical" evidence="2">
    <location>
        <begin position="168"/>
        <end position="185"/>
    </location>
</feature>
<dbReference type="InterPro" id="IPR021878">
    <property type="entry name" value="TgpA_N"/>
</dbReference>
<dbReference type="SUPFAM" id="SSF54001">
    <property type="entry name" value="Cysteine proteinases"/>
    <property type="match status" value="1"/>
</dbReference>
<sequence>MTTRARLTVYAALATLLAALGLTPLLRPAGWVLTAGLLVIAVALLGAGLRRLAVARPLIVLGQLVVICYLLLLGAVGSSFTAGVLPGAGTLPAFNDLLTSAGNDISAYAIPAPATAGLRFLLIAAAALVAVAVDALSVTYRKAALAGLPLLALYSVGTGLAGSEDGATWLWFLAAGGGYLMLLFAEGRDRLSRWGRVFHGAGKPDGPGGLPTGGHRVGLVALACALVLPVLAPSWNLSVVNNGFGDGGSGSGSGNINALNPVVSLTDGLRRPDNQQLILYHGDDPALATAYLRITALDEFNGVEWKPGNETAEQVPSTMPRPEGLSLDVSAVPMDTQVQISSSLSTDWLPAPYPIDKVNVPGNWRFEPTVGAMIGDHGQKATGLNYTVTSLNVQPTADQLRAAAPAPNSITEQYTKLPNNLPPVVKQLAEQVTNGRTTAYDKAMALQDWFTTSGGFVYSSSVDAGTGPTAIATFLQDRKGFCVHFAATMAAMARTLNIPARVAVGFAPGADQGNGNYVVGTKDYHAWPELYFAGAGWMRFEPTPSRGVAPDYSGPQVAPVPSSSAEQPSAKADAPAQSAPSAQSSCAPLLRKQGGCGQQQDEQLPTTAQPASGGLSAQVLGLIAAGAALLLLLLSPMLWRARLRRRRLGEGRRRPGGPGGQLTEEQVLAAWAELIDTAWDLGIPPDEAHSPRHTGERISQAGELDEPGRAAVGRVALATERVLYARTAGPQPALGPDVRAVHQGLRAQAGRGRRLRALLLPPSTARLAWRLADWLLAVRLRGRATTRRLGGALGRPLGRLRRRPGRDQG</sequence>
<feature type="compositionally biased region" description="Polar residues" evidence="1">
    <location>
        <begin position="598"/>
        <end position="610"/>
    </location>
</feature>
<dbReference type="Pfam" id="PF11992">
    <property type="entry name" value="TgpA_N"/>
    <property type="match status" value="1"/>
</dbReference>
<evidence type="ECO:0000259" key="3">
    <source>
        <dbReference type="SMART" id="SM00460"/>
    </source>
</evidence>
<feature type="transmembrane region" description="Helical" evidence="2">
    <location>
        <begin position="217"/>
        <end position="235"/>
    </location>
</feature>
<keyword evidence="2" id="KW-0472">Membrane</keyword>
<dbReference type="InterPro" id="IPR002931">
    <property type="entry name" value="Transglutaminase-like"/>
</dbReference>
<evidence type="ECO:0000313" key="5">
    <source>
        <dbReference type="Proteomes" id="UP000540506"/>
    </source>
</evidence>
<reference evidence="4 5" key="1">
    <citation type="submission" date="2020-08" db="EMBL/GenBank/DDBJ databases">
        <title>Sequencing the genomes of 1000 actinobacteria strains.</title>
        <authorList>
            <person name="Klenk H.-P."/>
        </authorList>
    </citation>
    <scope>NUCLEOTIDE SEQUENCE [LARGE SCALE GENOMIC DNA]</scope>
    <source>
        <strain evidence="4 5">DSM 41654</strain>
    </source>
</reference>
<feature type="transmembrane region" description="Helical" evidence="2">
    <location>
        <begin position="61"/>
        <end position="85"/>
    </location>
</feature>
<keyword evidence="2" id="KW-0812">Transmembrane</keyword>
<feature type="region of interest" description="Disordered" evidence="1">
    <location>
        <begin position="548"/>
        <end position="611"/>
    </location>
</feature>
<dbReference type="GO" id="GO:0006508">
    <property type="term" value="P:proteolysis"/>
    <property type="evidence" value="ECO:0007669"/>
    <property type="project" value="UniProtKB-KW"/>
</dbReference>
<keyword evidence="5" id="KW-1185">Reference proteome</keyword>
<feature type="transmembrane region" description="Helical" evidence="2">
    <location>
        <begin position="619"/>
        <end position="639"/>
    </location>
</feature>
<comment type="caution">
    <text evidence="4">The sequence shown here is derived from an EMBL/GenBank/DDBJ whole genome shotgun (WGS) entry which is preliminary data.</text>
</comment>
<evidence type="ECO:0000256" key="2">
    <source>
        <dbReference type="SAM" id="Phobius"/>
    </source>
</evidence>
<dbReference type="PANTHER" id="PTHR42736:SF1">
    <property type="entry name" value="PROTEIN-GLUTAMINE GAMMA-GLUTAMYLTRANSFERASE"/>
    <property type="match status" value="1"/>
</dbReference>
<proteinExistence type="predicted"/>
<keyword evidence="2" id="KW-1133">Transmembrane helix</keyword>
<evidence type="ECO:0000256" key="1">
    <source>
        <dbReference type="SAM" id="MobiDB-lite"/>
    </source>
</evidence>
<organism evidence="4 5">
    <name type="scientific">Kitasatospora kifunensis</name>
    <name type="common">Streptomyces kifunensis</name>
    <dbReference type="NCBI Taxonomy" id="58351"/>
    <lineage>
        <taxon>Bacteria</taxon>
        <taxon>Bacillati</taxon>
        <taxon>Actinomycetota</taxon>
        <taxon>Actinomycetes</taxon>
        <taxon>Kitasatosporales</taxon>
        <taxon>Streptomycetaceae</taxon>
        <taxon>Kitasatospora</taxon>
    </lineage>
</organism>
<dbReference type="Proteomes" id="UP000540506">
    <property type="component" value="Unassembled WGS sequence"/>
</dbReference>
<dbReference type="AlphaFoldDB" id="A0A7W7R013"/>
<feature type="domain" description="Transglutaminase-like" evidence="3">
    <location>
        <begin position="474"/>
        <end position="544"/>
    </location>
</feature>
<dbReference type="Gene3D" id="3.10.620.30">
    <property type="match status" value="1"/>
</dbReference>
<dbReference type="GO" id="GO:0008233">
    <property type="term" value="F:peptidase activity"/>
    <property type="evidence" value="ECO:0007669"/>
    <property type="project" value="UniProtKB-KW"/>
</dbReference>
<name>A0A7W7R013_KITKI</name>
<feature type="region of interest" description="Disordered" evidence="1">
    <location>
        <begin position="684"/>
        <end position="706"/>
    </location>
</feature>
<feature type="compositionally biased region" description="Basic and acidic residues" evidence="1">
    <location>
        <begin position="686"/>
        <end position="696"/>
    </location>
</feature>
<dbReference type="EMBL" id="JACHJV010000001">
    <property type="protein sequence ID" value="MBB4922854.1"/>
    <property type="molecule type" value="Genomic_DNA"/>
</dbReference>